<dbReference type="Proteomes" id="UP000661012">
    <property type="component" value="Unassembled WGS sequence"/>
</dbReference>
<name>A0ABR9A0A5_9GAMM</name>
<dbReference type="RefSeq" id="WP_191931395.1">
    <property type="nucleotide sequence ID" value="NZ_JACYNM010000056.1"/>
</dbReference>
<keyword evidence="2" id="KW-1185">Reference proteome</keyword>
<gene>
    <name evidence="1" type="ORF">IFT93_23765</name>
</gene>
<dbReference type="EMBL" id="JACYNN010000053">
    <property type="protein sequence ID" value="MBD8109380.1"/>
    <property type="molecule type" value="Genomic_DNA"/>
</dbReference>
<organism evidence="1 2">
    <name type="scientific">Erwinia persicina</name>
    <dbReference type="NCBI Taxonomy" id="55211"/>
    <lineage>
        <taxon>Bacteria</taxon>
        <taxon>Pseudomonadati</taxon>
        <taxon>Pseudomonadota</taxon>
        <taxon>Gammaproteobacteria</taxon>
        <taxon>Enterobacterales</taxon>
        <taxon>Erwiniaceae</taxon>
        <taxon>Erwinia</taxon>
    </lineage>
</organism>
<evidence type="ECO:0000313" key="1">
    <source>
        <dbReference type="EMBL" id="MBD8109380.1"/>
    </source>
</evidence>
<proteinExistence type="predicted"/>
<accession>A0ABR9A0A5</accession>
<evidence type="ECO:0000313" key="2">
    <source>
        <dbReference type="Proteomes" id="UP000661012"/>
    </source>
</evidence>
<sequence length="99" mass="11449">MILRNDKKEEYLILAPKQAELFRFMVEQTERAISLENALGYFEFTIKDYLETHKGTQSYLYNVLSKLKAFGAIQHIPRGALPSYVKVNQGFTLIEVSEC</sequence>
<reference evidence="1 2" key="1">
    <citation type="journal article" date="2020" name="FEMS Microbiol. Ecol.">
        <title>Temporal dynamics of bacterial communities during seed development and maturation.</title>
        <authorList>
            <person name="Chesneau G."/>
            <person name="Torres-Cortes G."/>
            <person name="Briand M."/>
            <person name="Darrasse A."/>
            <person name="Preveaux A."/>
            <person name="Marais C."/>
            <person name="Jacques M.A."/>
            <person name="Shade A."/>
            <person name="Barret M."/>
        </authorList>
    </citation>
    <scope>NUCLEOTIDE SEQUENCE [LARGE SCALE GENOMIC DNA]</scope>
    <source>
        <strain evidence="1 2">CFBP13732</strain>
    </source>
</reference>
<protein>
    <submittedName>
        <fullName evidence="1">Uncharacterized protein</fullName>
    </submittedName>
</protein>
<comment type="caution">
    <text evidence="1">The sequence shown here is derived from an EMBL/GenBank/DDBJ whole genome shotgun (WGS) entry which is preliminary data.</text>
</comment>